<dbReference type="KEGG" id="lbz:LBRM_24_1830"/>
<keyword evidence="3" id="KW-1185">Reference proteome</keyword>
<dbReference type="GeneID" id="5416027"/>
<proteinExistence type="predicted"/>
<reference evidence="2 3" key="2">
    <citation type="journal article" date="2011" name="Genome Res.">
        <title>Chromosome and gene copy number variation allow major structural change between species and strains of Leishmania.</title>
        <authorList>
            <person name="Rogers M.B."/>
            <person name="Hilley J.D."/>
            <person name="Dickens N.J."/>
            <person name="Wilkes J."/>
            <person name="Bates P.A."/>
            <person name="Depledge D.P."/>
            <person name="Harris D."/>
            <person name="Her Y."/>
            <person name="Herzyk P."/>
            <person name="Imamura H."/>
            <person name="Otto T.D."/>
            <person name="Sanders M."/>
            <person name="Seeger K."/>
            <person name="Dujardin J.C."/>
            <person name="Berriman M."/>
            <person name="Smith D.F."/>
            <person name="Hertz-Fowler C."/>
            <person name="Mottram J.C."/>
        </authorList>
    </citation>
    <scope>NUCLEOTIDE SEQUENCE [LARGE SCALE GENOMIC DNA]</scope>
    <source>
        <strain evidence="2 3">MHOM/BR/75/M2904</strain>
    </source>
</reference>
<gene>
    <name evidence="2" type="ORF">LBRM_24_1830</name>
</gene>
<dbReference type="RefSeq" id="XP_001565447.1">
    <property type="nucleotide sequence ID" value="XM_001565397.1"/>
</dbReference>
<dbReference type="VEuPathDB" id="TriTrypDB:LbrM.24.1830"/>
<protein>
    <submittedName>
        <fullName evidence="2">Uncharacterized protein</fullName>
    </submittedName>
</protein>
<organism evidence="2 3">
    <name type="scientific">Leishmania braziliensis</name>
    <dbReference type="NCBI Taxonomy" id="5660"/>
    <lineage>
        <taxon>Eukaryota</taxon>
        <taxon>Discoba</taxon>
        <taxon>Euglenozoa</taxon>
        <taxon>Kinetoplastea</taxon>
        <taxon>Metakinetoplastina</taxon>
        <taxon>Trypanosomatida</taxon>
        <taxon>Trypanosomatidae</taxon>
        <taxon>Leishmaniinae</taxon>
        <taxon>Leishmania</taxon>
        <taxon>Leishmania braziliensis species complex</taxon>
    </lineage>
</organism>
<sequence>MSLRIGSFAVRCYHDCTNAAAIHAEMKRRHIDAAVVDHVFLFSPLQLAVALFRVEASADALATRVPSTISLLSAEAPSPSSASTDASLPSPPPQQQQQQLAHRLSSSRQIFAALSLSHNLDRILQVLPPGPQTTSVVIIYKYSGSTHPAAVSATDDVRADSVVASAVQDGENLDAIIHACVQVTNSTAQSHTFAPITEPFWTGSAFALADASKVALFYGIAAALTEVMHEGGISSTPIARFQSVAQLDALEQIAAAAILKEQPNMSTALPDGAT</sequence>
<dbReference type="AlphaFoldDB" id="A4HDN7"/>
<dbReference type="InParanoid" id="A4HDN7"/>
<evidence type="ECO:0000256" key="1">
    <source>
        <dbReference type="SAM" id="MobiDB-lite"/>
    </source>
</evidence>
<name>A4HDN7_LEIBR</name>
<reference evidence="2 3" key="1">
    <citation type="journal article" date="2007" name="Nat. Genet.">
        <title>Comparative genomic analysis of three Leishmania species that cause diverse human disease.</title>
        <authorList>
            <person name="Peacock C.S."/>
            <person name="Seeger K."/>
            <person name="Harris D."/>
            <person name="Murphy L."/>
            <person name="Ruiz J.C."/>
            <person name="Quail M.A."/>
            <person name="Peters N."/>
            <person name="Adlem E."/>
            <person name="Tivey A."/>
            <person name="Aslett M."/>
            <person name="Kerhornou A."/>
            <person name="Ivens A."/>
            <person name="Fraser A."/>
            <person name="Rajandream M.A."/>
            <person name="Carver T."/>
            <person name="Norbertczak H."/>
            <person name="Chillingworth T."/>
            <person name="Hance Z."/>
            <person name="Jagels K."/>
            <person name="Moule S."/>
            <person name="Ormond D."/>
            <person name="Rutter S."/>
            <person name="Squares R."/>
            <person name="Whitehead S."/>
            <person name="Rabbinowitsch E."/>
            <person name="Arrowsmith C."/>
            <person name="White B."/>
            <person name="Thurston S."/>
            <person name="Bringaud F."/>
            <person name="Baldauf S.L."/>
            <person name="Faulconbridge A."/>
            <person name="Jeffares D."/>
            <person name="Depledge D.P."/>
            <person name="Oyola S.O."/>
            <person name="Hilley J.D."/>
            <person name="Brito L.O."/>
            <person name="Tosi L.R."/>
            <person name="Barrell B."/>
            <person name="Cruz A.K."/>
            <person name="Mottram J.C."/>
            <person name="Smith D.F."/>
            <person name="Berriman M."/>
        </authorList>
    </citation>
    <scope>NUCLEOTIDE SEQUENCE [LARGE SCALE GENOMIC DNA]</scope>
    <source>
        <strain evidence="2 3">MHOM/BR/75/M2904</strain>
    </source>
</reference>
<dbReference type="EMBL" id="FR798999">
    <property type="protein sequence ID" value="CAM42358.1"/>
    <property type="molecule type" value="Genomic_DNA"/>
</dbReference>
<feature type="compositionally biased region" description="Low complexity" evidence="1">
    <location>
        <begin position="74"/>
        <end position="88"/>
    </location>
</feature>
<accession>A4HDN7</accession>
<dbReference type="Proteomes" id="UP000007258">
    <property type="component" value="Chromosome 24"/>
</dbReference>
<feature type="region of interest" description="Disordered" evidence="1">
    <location>
        <begin position="74"/>
        <end position="97"/>
    </location>
</feature>
<evidence type="ECO:0000313" key="2">
    <source>
        <dbReference type="EMBL" id="CAM42358.1"/>
    </source>
</evidence>
<evidence type="ECO:0000313" key="3">
    <source>
        <dbReference type="Proteomes" id="UP000007258"/>
    </source>
</evidence>